<name>A0A2X3J4V0_9ENTR</name>
<dbReference type="EMBL" id="UAVU01000012">
    <property type="protein sequence ID" value="SQC93867.1"/>
    <property type="molecule type" value="Genomic_DNA"/>
</dbReference>
<proteinExistence type="predicted"/>
<sequence>MGFKRGRRFIKNHQLSRAVDQRSGNLHQLAFGQAQLPDQAIGVEIQLPGTQEKVFCGLPHTAAVQQPTGTAIFLPQKHRLGHGKVWDQIEFLVNNAYALGLNGRGLTKRKRDAVERGRAAIGLINPGKNFN</sequence>
<dbReference type="Proteomes" id="UP000251197">
    <property type="component" value="Unassembled WGS sequence"/>
</dbReference>
<evidence type="ECO:0000313" key="1">
    <source>
        <dbReference type="EMBL" id="SQC93867.1"/>
    </source>
</evidence>
<accession>A0A2X3J4V0</accession>
<organism evidence="1 2">
    <name type="scientific">Cedecea neteri</name>
    <dbReference type="NCBI Taxonomy" id="158822"/>
    <lineage>
        <taxon>Bacteria</taxon>
        <taxon>Pseudomonadati</taxon>
        <taxon>Pseudomonadota</taxon>
        <taxon>Gammaproteobacteria</taxon>
        <taxon>Enterobacterales</taxon>
        <taxon>Enterobacteriaceae</taxon>
        <taxon>Cedecea</taxon>
    </lineage>
</organism>
<evidence type="ECO:0000313" key="2">
    <source>
        <dbReference type="Proteomes" id="UP000251197"/>
    </source>
</evidence>
<dbReference type="AlphaFoldDB" id="A0A2X3J4V0"/>
<protein>
    <submittedName>
        <fullName evidence="1">Uncharacterized protein</fullName>
    </submittedName>
</protein>
<gene>
    <name evidence="1" type="ORF">NCTC12120_06982</name>
</gene>
<reference evidence="1 2" key="1">
    <citation type="submission" date="2018-06" db="EMBL/GenBank/DDBJ databases">
        <authorList>
            <consortium name="Pathogen Informatics"/>
            <person name="Doyle S."/>
        </authorList>
    </citation>
    <scope>NUCLEOTIDE SEQUENCE [LARGE SCALE GENOMIC DNA]</scope>
    <source>
        <strain evidence="1 2">NCTC12120</strain>
    </source>
</reference>